<dbReference type="EMBL" id="LAOJ01000001">
    <property type="protein sequence ID" value="KJV91869.1"/>
    <property type="molecule type" value="Genomic_DNA"/>
</dbReference>
<sequence length="85" mass="9537">MGWGYSANLIKAKSTNYNVQVNRNGEHNDMGLYLYKNDASTTKQFNIQGSVVSIDKNYYMTRPITGGIALVKVSDMKDVGVYKLH</sequence>
<dbReference type="AlphaFoldDB" id="A0A0F3QKA4"/>
<accession>A0A0F3QKA4</accession>
<comment type="caution">
    <text evidence="1">The sequence shown here is derived from an EMBL/GenBank/DDBJ whole genome shotgun (WGS) entry which is preliminary data.</text>
</comment>
<evidence type="ECO:0000313" key="1">
    <source>
        <dbReference type="EMBL" id="KJV91869.1"/>
    </source>
</evidence>
<dbReference type="PATRIC" id="fig|1359194.3.peg.495"/>
<dbReference type="RefSeq" id="WP_045799633.1">
    <property type="nucleotide sequence ID" value="NZ_LAOJ01000001.1"/>
</dbReference>
<dbReference type="Proteomes" id="UP000033689">
    <property type="component" value="Unassembled WGS sequence"/>
</dbReference>
<gene>
    <name evidence="1" type="ORF">RBEMOGI_0481</name>
</gene>
<protein>
    <submittedName>
        <fullName evidence="1">Uncharacterized protein</fullName>
    </submittedName>
</protein>
<reference evidence="1 2" key="1">
    <citation type="submission" date="2015-02" db="EMBL/GenBank/DDBJ databases">
        <title>Genome Sequencing of Rickettsiales.</title>
        <authorList>
            <person name="Daugherty S.C."/>
            <person name="Su Q."/>
            <person name="Abolude K."/>
            <person name="Beier-Sexton M."/>
            <person name="Carlyon J.A."/>
            <person name="Carter R."/>
            <person name="Day N.P."/>
            <person name="Dumler S.J."/>
            <person name="Dyachenko V."/>
            <person name="Godinez A."/>
            <person name="Kurtti T.J."/>
            <person name="Lichay M."/>
            <person name="Mullins K.E."/>
            <person name="Ott S."/>
            <person name="Pappas-Brown V."/>
            <person name="Paris D.H."/>
            <person name="Patel P."/>
            <person name="Richards A.L."/>
            <person name="Sadzewicz L."/>
            <person name="Sears K."/>
            <person name="Seidman D."/>
            <person name="Sengamalay N."/>
            <person name="Stenos J."/>
            <person name="Tallon L.J."/>
            <person name="Vincent G."/>
            <person name="Fraser C.M."/>
            <person name="Munderloh U."/>
            <person name="Dunning-Hotopp J.C."/>
        </authorList>
    </citation>
    <scope>NUCLEOTIDE SEQUENCE [LARGE SCALE GENOMIC DNA]</scope>
    <source>
        <strain evidence="1 2">RML Mogi</strain>
    </source>
</reference>
<organism evidence="1 2">
    <name type="scientific">Rickettsia bellii str. RML Mogi</name>
    <dbReference type="NCBI Taxonomy" id="1359194"/>
    <lineage>
        <taxon>Bacteria</taxon>
        <taxon>Pseudomonadati</taxon>
        <taxon>Pseudomonadota</taxon>
        <taxon>Alphaproteobacteria</taxon>
        <taxon>Rickettsiales</taxon>
        <taxon>Rickettsiaceae</taxon>
        <taxon>Rickettsieae</taxon>
        <taxon>Rickettsia</taxon>
        <taxon>belli group</taxon>
    </lineage>
</organism>
<name>A0A0F3QKA4_RICBE</name>
<proteinExistence type="predicted"/>
<evidence type="ECO:0000313" key="2">
    <source>
        <dbReference type="Proteomes" id="UP000033689"/>
    </source>
</evidence>